<feature type="compositionally biased region" description="Low complexity" evidence="1">
    <location>
        <begin position="286"/>
        <end position="295"/>
    </location>
</feature>
<evidence type="ECO:0000313" key="3">
    <source>
        <dbReference type="Proteomes" id="UP000034350"/>
    </source>
</evidence>
<dbReference type="GeneID" id="36321477"/>
<dbReference type="EMBL" id="JPQZ01000082">
    <property type="protein sequence ID" value="KKO74329.1"/>
    <property type="molecule type" value="Genomic_DNA"/>
</dbReference>
<dbReference type="VEuPathDB" id="MicrosporidiaDB:AAJ76_820006938"/>
<proteinExistence type="predicted"/>
<dbReference type="Proteomes" id="UP000034350">
    <property type="component" value="Unassembled WGS sequence"/>
</dbReference>
<accession>A0A0F9Z912</accession>
<protein>
    <submittedName>
        <fullName evidence="2">Uncharacterized protein</fullName>
    </submittedName>
</protein>
<evidence type="ECO:0000256" key="1">
    <source>
        <dbReference type="SAM" id="MobiDB-lite"/>
    </source>
</evidence>
<reference evidence="2 3" key="1">
    <citation type="journal article" date="2015" name="Environ. Microbiol.">
        <title>Genome analyses suggest the presence of polyploidy and recent human-driven expansions in eight global populations of the honeybee pathogen Nosema ceranae.</title>
        <authorList>
            <person name="Pelin A."/>
            <person name="Selman M."/>
            <person name="Aris-Brosou S."/>
            <person name="Farinelli L."/>
            <person name="Corradi N."/>
        </authorList>
    </citation>
    <scope>NUCLEOTIDE SEQUENCE [LARGE SCALE GENOMIC DNA]</scope>
    <source>
        <strain evidence="2 3">PA08 1199</strain>
    </source>
</reference>
<feature type="region of interest" description="Disordered" evidence="1">
    <location>
        <begin position="286"/>
        <end position="317"/>
    </location>
</feature>
<sequence length="519" mass="61471">MFFCVLFISTSNIPSSDLNYLNNQFYRNLYNAANTTENTLQNRIFKNLLCNDKMKTEYQADSKRNQSTNKFCLYSDSRYEKQEQNTYKKNNFFILLNKDKKEPSQSTESAISFDRDCLTKISANQIFKNKGKDIPQYCNDILSATDITKKKLSMTKNNNFATQSNMFCDLSLPKQANSILTNQEDESLSKQLIPSCTDKFIGPNNKKHDDIVIENDLFKDIDIDRYINWEPSEYDDKKIIFQQFDFEHNNNNKSVDFDLIHYASDNYAGERKKEFGEYNNINNNKFFNNDDLNPNDTKEQERRNTDFKLDKNTSKSFSPKCSNSVLFDILNKNKKELQALKDKFFVDIKKQSNKCQTYPNLTVNSKHRKIREKISNHLKWFNTFATVTFTPLMRDIETLYLPENTKKLLCEWVEFLKEVAQFINNSKSYVYVQKFKQCDFIGDLTLIINIIKRMILKFKFDEFKNLLQQIIQKRINPMFFDSKVEQILSQILCNMQMFIKKLKHYNTNITKLKELISKF</sequence>
<dbReference type="AlphaFoldDB" id="A0A0F9Z912"/>
<dbReference type="RefSeq" id="XP_024330071.1">
    <property type="nucleotide sequence ID" value="XM_024476523.1"/>
</dbReference>
<comment type="caution">
    <text evidence="2">The sequence shown here is derived from an EMBL/GenBank/DDBJ whole genome shotgun (WGS) entry which is preliminary data.</text>
</comment>
<keyword evidence="3" id="KW-1185">Reference proteome</keyword>
<feature type="compositionally biased region" description="Basic and acidic residues" evidence="1">
    <location>
        <begin position="296"/>
        <end position="313"/>
    </location>
</feature>
<organism evidence="2 3">
    <name type="scientific">Vairimorpha ceranae</name>
    <dbReference type="NCBI Taxonomy" id="40302"/>
    <lineage>
        <taxon>Eukaryota</taxon>
        <taxon>Fungi</taxon>
        <taxon>Fungi incertae sedis</taxon>
        <taxon>Microsporidia</taxon>
        <taxon>Nosematidae</taxon>
        <taxon>Vairimorpha</taxon>
    </lineage>
</organism>
<dbReference type="VEuPathDB" id="MicrosporidiaDB:NCER_102146"/>
<evidence type="ECO:0000313" key="2">
    <source>
        <dbReference type="EMBL" id="KKO74329.1"/>
    </source>
</evidence>
<name>A0A0F9Z912_9MICR</name>
<gene>
    <name evidence="2" type="ORF">AAJ76_820006938</name>
</gene>